<keyword evidence="1" id="KW-0812">Transmembrane</keyword>
<feature type="transmembrane region" description="Helical" evidence="1">
    <location>
        <begin position="169"/>
        <end position="192"/>
    </location>
</feature>
<dbReference type="InterPro" id="IPR005804">
    <property type="entry name" value="FA_desaturase_dom"/>
</dbReference>
<dbReference type="EC" id="1.14.19.-" evidence="3"/>
<dbReference type="PANTHER" id="PTHR12879">
    <property type="entry name" value="SPHINGOLIPID DELTA 4 DESATURASE/C-4 HYDROXYLASE PROTEIN DES2"/>
    <property type="match status" value="1"/>
</dbReference>
<keyword evidence="4" id="KW-1185">Reference proteome</keyword>
<feature type="transmembrane region" description="Helical" evidence="1">
    <location>
        <begin position="43"/>
        <end position="59"/>
    </location>
</feature>
<gene>
    <name evidence="3" type="ORF">RZ517_03130</name>
</gene>
<keyword evidence="1" id="KW-0472">Membrane</keyword>
<dbReference type="Proteomes" id="UP001364156">
    <property type="component" value="Chromosome"/>
</dbReference>
<dbReference type="RefSeq" id="WP_338550028.1">
    <property type="nucleotide sequence ID" value="NZ_CP146069.1"/>
</dbReference>
<reference evidence="3 4" key="1">
    <citation type="submission" date="2023-10" db="EMBL/GenBank/DDBJ databases">
        <title>Roseovarius strain S88 nov., isolated from a marine algae.</title>
        <authorList>
            <person name="Lee M.W."/>
            <person name="Lee J.K."/>
            <person name="Kim J.M."/>
            <person name="Choi D.G."/>
            <person name="Baek J.H."/>
            <person name="Bayburt H."/>
            <person name="Jung J.J."/>
            <person name="Han D.M."/>
            <person name="Jeon C.O."/>
        </authorList>
    </citation>
    <scope>NUCLEOTIDE SEQUENCE [LARGE SCALE GENOMIC DNA]</scope>
    <source>
        <strain evidence="3 4">S88</strain>
    </source>
</reference>
<evidence type="ECO:0000313" key="3">
    <source>
        <dbReference type="EMBL" id="WWR47193.1"/>
    </source>
</evidence>
<evidence type="ECO:0000259" key="2">
    <source>
        <dbReference type="Pfam" id="PF00487"/>
    </source>
</evidence>
<keyword evidence="3" id="KW-0560">Oxidoreductase</keyword>
<evidence type="ECO:0000313" key="4">
    <source>
        <dbReference type="Proteomes" id="UP001364156"/>
    </source>
</evidence>
<keyword evidence="1" id="KW-1133">Transmembrane helix</keyword>
<evidence type="ECO:0000256" key="1">
    <source>
        <dbReference type="SAM" id="Phobius"/>
    </source>
</evidence>
<feature type="domain" description="Fatty acid desaturase" evidence="2">
    <location>
        <begin position="42"/>
        <end position="264"/>
    </location>
</feature>
<protein>
    <submittedName>
        <fullName evidence="3">Fatty acid desaturase</fullName>
        <ecNumber evidence="3">1.14.19.-</ecNumber>
    </submittedName>
</protein>
<organism evidence="3 4">
    <name type="scientific">Roseovarius phycicola</name>
    <dbReference type="NCBI Taxonomy" id="3080976"/>
    <lineage>
        <taxon>Bacteria</taxon>
        <taxon>Pseudomonadati</taxon>
        <taxon>Pseudomonadota</taxon>
        <taxon>Alphaproteobacteria</taxon>
        <taxon>Rhodobacterales</taxon>
        <taxon>Roseobacteraceae</taxon>
        <taxon>Roseovarius</taxon>
    </lineage>
</organism>
<dbReference type="EMBL" id="CP146069">
    <property type="protein sequence ID" value="WWR47193.1"/>
    <property type="molecule type" value="Genomic_DNA"/>
</dbReference>
<dbReference type="Pfam" id="PF00487">
    <property type="entry name" value="FA_desaturase"/>
    <property type="match status" value="1"/>
</dbReference>
<dbReference type="GO" id="GO:0016491">
    <property type="term" value="F:oxidoreductase activity"/>
    <property type="evidence" value="ECO:0007669"/>
    <property type="project" value="UniProtKB-KW"/>
</dbReference>
<sequence length="286" mass="33294">MSGDVLAQLNQLDDDAGLRHLSLHFGLIIFLALWIAIDLPLWGLMIAPLGIAICFLFTLQHECTHKTPFATPWLNEWVGRISGLLILQPFEWFRYFHLAHHKYTNDPEKDPELLSGAKPETWQAYLWHISGLPFWWAMATQIAKNAVGQDFGPYIPERAKPRIVREARWMLVIYAVAGVSLFFTPLLLWIWVLPCLLGQPFLRLYLLAEHGRCAFVADMFQNTRTTYTNRIIRFLAWNMPYHTEHHSLPQVPFHKLPELHDHMEGHHRVTSDGYSAFTREYTQALR</sequence>
<dbReference type="PANTHER" id="PTHR12879:SF8">
    <property type="entry name" value="SPHINGOLIPID DELTA(4)-DESATURASE DES1"/>
    <property type="match status" value="1"/>
</dbReference>
<feature type="transmembrane region" description="Helical" evidence="1">
    <location>
        <begin position="21"/>
        <end position="37"/>
    </location>
</feature>
<accession>A0ABZ2HNG6</accession>
<name>A0ABZ2HNG6_9RHOB</name>
<proteinExistence type="predicted"/>